<sequence length="98" mass="10738">MDTTKVAWPQTKPFVGHLFVAIAGASLTRVRRTSSRLAIPACSARRIVVRRYRCGQCARALQRSPHVYRVQTVAALSAVLMSPKSVAVEGKVFSNAVR</sequence>
<dbReference type="AlphaFoldDB" id="A0AAD2JE74"/>
<name>A0AAD2JE74_MYCLR</name>
<protein>
    <submittedName>
        <fullName evidence="1">Uncharacterized protein</fullName>
    </submittedName>
</protein>
<proteinExistence type="predicted"/>
<accession>A0AAD2JE74</accession>
<organism evidence="1 2">
    <name type="scientific">Mycobacterium leprae</name>
    <dbReference type="NCBI Taxonomy" id="1769"/>
    <lineage>
        <taxon>Bacteria</taxon>
        <taxon>Bacillati</taxon>
        <taxon>Actinomycetota</taxon>
        <taxon>Actinomycetes</taxon>
        <taxon>Mycobacteriales</taxon>
        <taxon>Mycobacteriaceae</taxon>
        <taxon>Mycobacterium</taxon>
    </lineage>
</organism>
<dbReference type="EMBL" id="CP029543">
    <property type="protein sequence ID" value="AWV48647.1"/>
    <property type="molecule type" value="Genomic_DNA"/>
</dbReference>
<evidence type="ECO:0000313" key="2">
    <source>
        <dbReference type="Proteomes" id="UP000249682"/>
    </source>
</evidence>
<gene>
    <name evidence="1" type="ORF">DIJ64_12975</name>
</gene>
<dbReference type="Proteomes" id="UP000249682">
    <property type="component" value="Chromosome"/>
</dbReference>
<reference evidence="1 2" key="1">
    <citation type="submission" date="2018-05" db="EMBL/GenBank/DDBJ databases">
        <title>Evolution of small genomes with special reference to Mycobacterium leprae.</title>
        <authorList>
            <person name="Mohanty P.S."/>
            <person name="Bansal A.K."/>
            <person name="Gupta U.D."/>
            <person name="Naaz F."/>
            <person name="Dwivedi V.D."/>
            <person name="Singh H."/>
            <person name="Gupta G."/>
            <person name="Sharma S."/>
            <person name="Arora M."/>
        </authorList>
    </citation>
    <scope>NUCLEOTIDE SEQUENCE [LARGE SCALE GENOMIC DNA]</scope>
    <source>
        <strain evidence="1 2">MRHRU-235-G</strain>
    </source>
</reference>
<evidence type="ECO:0000313" key="1">
    <source>
        <dbReference type="EMBL" id="AWV48647.1"/>
    </source>
</evidence>